<dbReference type="InterPro" id="IPR003591">
    <property type="entry name" value="Leu-rich_rpt_typical-subtyp"/>
</dbReference>
<dbReference type="SMART" id="SM00409">
    <property type="entry name" value="IG"/>
    <property type="match status" value="1"/>
</dbReference>
<dbReference type="Pfam" id="PF13927">
    <property type="entry name" value="Ig_3"/>
    <property type="match status" value="1"/>
</dbReference>
<accession>A0A5B7FQE6</accession>
<dbReference type="PROSITE" id="PS51450">
    <property type="entry name" value="LRR"/>
    <property type="match status" value="3"/>
</dbReference>
<dbReference type="InterPro" id="IPR003961">
    <property type="entry name" value="FN3_dom"/>
</dbReference>
<dbReference type="InterPro" id="IPR003599">
    <property type="entry name" value="Ig_sub"/>
</dbReference>
<keyword evidence="1" id="KW-0433">Leucine-rich repeat</keyword>
<comment type="caution">
    <text evidence="9">The sequence shown here is derived from an EMBL/GenBank/DDBJ whole genome shotgun (WGS) entry which is preliminary data.</text>
</comment>
<dbReference type="OrthoDB" id="676979at2759"/>
<keyword evidence="3" id="KW-0677">Repeat</keyword>
<evidence type="ECO:0000259" key="8">
    <source>
        <dbReference type="PROSITE" id="PS50853"/>
    </source>
</evidence>
<dbReference type="PROSITE" id="PS50835">
    <property type="entry name" value="IG_LIKE"/>
    <property type="match status" value="1"/>
</dbReference>
<feature type="domain" description="Ig-like" evidence="7">
    <location>
        <begin position="612"/>
        <end position="703"/>
    </location>
</feature>
<evidence type="ECO:0000256" key="5">
    <source>
        <dbReference type="SAM" id="MobiDB-lite"/>
    </source>
</evidence>
<dbReference type="InterPro" id="IPR032675">
    <property type="entry name" value="LRR_dom_sf"/>
</dbReference>
<organism evidence="9 10">
    <name type="scientific">Portunus trituberculatus</name>
    <name type="common">Swimming crab</name>
    <name type="synonym">Neptunus trituberculatus</name>
    <dbReference type="NCBI Taxonomy" id="210409"/>
    <lineage>
        <taxon>Eukaryota</taxon>
        <taxon>Metazoa</taxon>
        <taxon>Ecdysozoa</taxon>
        <taxon>Arthropoda</taxon>
        <taxon>Crustacea</taxon>
        <taxon>Multicrustacea</taxon>
        <taxon>Malacostraca</taxon>
        <taxon>Eumalacostraca</taxon>
        <taxon>Eucarida</taxon>
        <taxon>Decapoda</taxon>
        <taxon>Pleocyemata</taxon>
        <taxon>Brachyura</taxon>
        <taxon>Eubrachyura</taxon>
        <taxon>Portunoidea</taxon>
        <taxon>Portunidae</taxon>
        <taxon>Portuninae</taxon>
        <taxon>Portunus</taxon>
    </lineage>
</organism>
<evidence type="ECO:0000256" key="1">
    <source>
        <dbReference type="ARBA" id="ARBA00022614"/>
    </source>
</evidence>
<dbReference type="EMBL" id="VSRR010007807">
    <property type="protein sequence ID" value="MPC47567.1"/>
    <property type="molecule type" value="Genomic_DNA"/>
</dbReference>
<keyword evidence="6" id="KW-0472">Membrane</keyword>
<keyword evidence="10" id="KW-1185">Reference proteome</keyword>
<dbReference type="SMART" id="SM00082">
    <property type="entry name" value="LRRCT"/>
    <property type="match status" value="1"/>
</dbReference>
<feature type="transmembrane region" description="Helical" evidence="6">
    <location>
        <begin position="815"/>
        <end position="837"/>
    </location>
</feature>
<dbReference type="SMART" id="SM00369">
    <property type="entry name" value="LRR_TYP"/>
    <property type="match status" value="9"/>
</dbReference>
<reference evidence="9 10" key="1">
    <citation type="submission" date="2019-05" db="EMBL/GenBank/DDBJ databases">
        <title>Another draft genome of Portunus trituberculatus and its Hox gene families provides insights of decapod evolution.</title>
        <authorList>
            <person name="Jeong J.-H."/>
            <person name="Song I."/>
            <person name="Kim S."/>
            <person name="Choi T."/>
            <person name="Kim D."/>
            <person name="Ryu S."/>
            <person name="Kim W."/>
        </authorList>
    </citation>
    <scope>NUCLEOTIDE SEQUENCE [LARGE SCALE GENOMIC DNA]</scope>
    <source>
        <tissue evidence="9">Muscle</tissue>
    </source>
</reference>
<dbReference type="AlphaFoldDB" id="A0A5B7FQE6"/>
<dbReference type="SUPFAM" id="SSF48726">
    <property type="entry name" value="Immunoglobulin"/>
    <property type="match status" value="1"/>
</dbReference>
<dbReference type="PANTHER" id="PTHR24366">
    <property type="entry name" value="IG(IMMUNOGLOBULIN) AND LRR(LEUCINE RICH REPEAT) DOMAINS"/>
    <property type="match status" value="1"/>
</dbReference>
<evidence type="ECO:0000313" key="9">
    <source>
        <dbReference type="EMBL" id="MPC47567.1"/>
    </source>
</evidence>
<feature type="compositionally biased region" description="Polar residues" evidence="5">
    <location>
        <begin position="176"/>
        <end position="198"/>
    </location>
</feature>
<proteinExistence type="predicted"/>
<dbReference type="SUPFAM" id="SSF49265">
    <property type="entry name" value="Fibronectin type III"/>
    <property type="match status" value="1"/>
</dbReference>
<dbReference type="Proteomes" id="UP000324222">
    <property type="component" value="Unassembled WGS sequence"/>
</dbReference>
<name>A0A5B7FQE6_PORTR</name>
<dbReference type="Gene3D" id="2.60.40.10">
    <property type="entry name" value="Immunoglobulins"/>
    <property type="match status" value="2"/>
</dbReference>
<feature type="domain" description="Fibronectin type-III" evidence="8">
    <location>
        <begin position="705"/>
        <end position="801"/>
    </location>
</feature>
<dbReference type="Gene3D" id="3.80.10.10">
    <property type="entry name" value="Ribonuclease Inhibitor"/>
    <property type="match status" value="3"/>
</dbReference>
<keyword evidence="4" id="KW-1015">Disulfide bond</keyword>
<dbReference type="InterPro" id="IPR036179">
    <property type="entry name" value="Ig-like_dom_sf"/>
</dbReference>
<dbReference type="PROSITE" id="PS50853">
    <property type="entry name" value="FN3"/>
    <property type="match status" value="1"/>
</dbReference>
<evidence type="ECO:0000313" key="10">
    <source>
        <dbReference type="Proteomes" id="UP000324222"/>
    </source>
</evidence>
<sequence>MSVCLPAGCGVREGEAGWRGCHVLPATRRRPPCPACPPRDLRWAARVTMGPGWHVRTSLAVVLVVLWRWVQAGEVQAGDVQAGGLQPTEMQAGGVQAGGLQPTEMQAGGVQAGGLQPTEMQAGGLQPTEVQAVEVQPAGVQAGVQATEIQPGGVEGGGMQDEVQNEELQAVGTEAGKTQPTAVQTEEQDGGVQTTDAPTSSMQTEEVQAATAASNATCVAGCACGLVRSLRLQQELYMLNCSFAGLKSFPEALPADLEALSVRGNAITHVLDSLARLTELRELDLSGNKIKSIGRGGMFQNLSRLLHLDMAKNTISTIFRDNLMGPRALLHLELANNKINYIEDEALADLSSLLTLDLRQNLLGSLYEEWFHGLRRLHTLDLTHNRIHNIPASVFRALASLHHLNLSGNRISSVDPRAFSGLTRLQELVLEDNLLASVPTAALQSLPSLSVLTVDHNPLNKIKPLDFSHLSAARISVRHMPDLRIVDPKAFYNLVNATTLLLSGNPRLAYVDPLAFMNVDALRDLQLHDNHLRGLQKEIADYLPQGVTLTLYGNPLTCDCNARWLRRMVAQRTNASVVLREPQRLVCHTPPARAHKLLKDLQLMRLDKSCAPTVLNLTQSRVVVGKVGGYQVLECRALGSPSPRLHWLLPDGSIVNSTLNEVRRRFFPPCTLIHYHLRAADEGPYTCVAENECAVSRGTVWLTVAGLDIHLFPIRISSTFITLVWNGTERRAFPSYKIFHTEVDENGTAVGEQRASETSPARKTFTINHLQPDTRYRFCLGNEDASGYWLEISCCVAATEDLQFMLQGISRTSNAAVAAMVGLVLAMTVAVCLLSVVSRRYRQRFYESPDKSGSQGATVPLVHLCRPIMPAS</sequence>
<evidence type="ECO:0000259" key="7">
    <source>
        <dbReference type="PROSITE" id="PS50835"/>
    </source>
</evidence>
<dbReference type="InterPro" id="IPR001611">
    <property type="entry name" value="Leu-rich_rpt"/>
</dbReference>
<dbReference type="SUPFAM" id="SSF52058">
    <property type="entry name" value="L domain-like"/>
    <property type="match status" value="1"/>
</dbReference>
<dbReference type="InterPro" id="IPR007110">
    <property type="entry name" value="Ig-like_dom"/>
</dbReference>
<feature type="region of interest" description="Disordered" evidence="5">
    <location>
        <begin position="174"/>
        <end position="198"/>
    </location>
</feature>
<evidence type="ECO:0000256" key="2">
    <source>
        <dbReference type="ARBA" id="ARBA00022729"/>
    </source>
</evidence>
<gene>
    <name evidence="9" type="primary">Lrrn1</name>
    <name evidence="9" type="ORF">E2C01_041317</name>
</gene>
<evidence type="ECO:0000256" key="4">
    <source>
        <dbReference type="ARBA" id="ARBA00023157"/>
    </source>
</evidence>
<dbReference type="Pfam" id="PF13855">
    <property type="entry name" value="LRR_8"/>
    <property type="match status" value="2"/>
</dbReference>
<dbReference type="InterPro" id="IPR013783">
    <property type="entry name" value="Ig-like_fold"/>
</dbReference>
<dbReference type="InterPro" id="IPR000483">
    <property type="entry name" value="Cys-rich_flank_reg_C"/>
</dbReference>
<dbReference type="PANTHER" id="PTHR24366:SF96">
    <property type="entry name" value="LEUCINE RICH REPEAT CONTAINING 53"/>
    <property type="match status" value="1"/>
</dbReference>
<keyword evidence="2" id="KW-0732">Signal</keyword>
<dbReference type="InterPro" id="IPR036116">
    <property type="entry name" value="FN3_sf"/>
</dbReference>
<keyword evidence="6" id="KW-0812">Transmembrane</keyword>
<dbReference type="CDD" id="cd00063">
    <property type="entry name" value="FN3"/>
    <property type="match status" value="1"/>
</dbReference>
<protein>
    <submittedName>
        <fullName evidence="9">Leucine-rich repeat neuronal protein 1</fullName>
    </submittedName>
</protein>
<keyword evidence="6" id="KW-1133">Transmembrane helix</keyword>
<evidence type="ECO:0000256" key="3">
    <source>
        <dbReference type="ARBA" id="ARBA00022737"/>
    </source>
</evidence>
<evidence type="ECO:0000256" key="6">
    <source>
        <dbReference type="SAM" id="Phobius"/>
    </source>
</evidence>